<evidence type="ECO:0000313" key="3">
    <source>
        <dbReference type="Proteomes" id="UP000185511"/>
    </source>
</evidence>
<dbReference type="Proteomes" id="UP000185511">
    <property type="component" value="Chromosome"/>
</dbReference>
<gene>
    <name evidence="2" type="ORF">UA74_07910</name>
</gene>
<dbReference type="RefSeq" id="WP_075764145.1">
    <property type="nucleotide sequence ID" value="NZ_CP016076.1"/>
</dbReference>
<organism evidence="2 3">
    <name type="scientific">Actinoalloteichus fjordicus</name>
    <dbReference type="NCBI Taxonomy" id="1612552"/>
    <lineage>
        <taxon>Bacteria</taxon>
        <taxon>Bacillati</taxon>
        <taxon>Actinomycetota</taxon>
        <taxon>Actinomycetes</taxon>
        <taxon>Pseudonocardiales</taxon>
        <taxon>Pseudonocardiaceae</taxon>
        <taxon>Actinoalloteichus</taxon>
    </lineage>
</organism>
<name>A0AAC9LB50_9PSEU</name>
<proteinExistence type="predicted"/>
<dbReference type="EMBL" id="CP016076">
    <property type="protein sequence ID" value="APU13650.1"/>
    <property type="molecule type" value="Genomic_DNA"/>
</dbReference>
<keyword evidence="3" id="KW-1185">Reference proteome</keyword>
<feature type="compositionally biased region" description="Low complexity" evidence="1">
    <location>
        <begin position="29"/>
        <end position="44"/>
    </location>
</feature>
<feature type="region of interest" description="Disordered" evidence="1">
    <location>
        <begin position="23"/>
        <end position="70"/>
    </location>
</feature>
<dbReference type="InterPro" id="IPR024520">
    <property type="entry name" value="DUF3558"/>
</dbReference>
<protein>
    <submittedName>
        <fullName evidence="2">DUF3558 family protein</fullName>
    </submittedName>
</protein>
<accession>A0AAC9LB50</accession>
<dbReference type="AlphaFoldDB" id="A0AAC9LB50"/>
<reference evidence="3" key="1">
    <citation type="submission" date="2016-06" db="EMBL/GenBank/DDBJ databases">
        <title>Complete genome sequence of Actinoalloteichus fjordicus DSM 46855 (=ADI127-17), type strain of the new species Actinoalloteichus fjordicus.</title>
        <authorList>
            <person name="Ruckert C."/>
            <person name="Nouioui I."/>
            <person name="Willmese J."/>
            <person name="van Wezel G."/>
            <person name="Klenk H.-P."/>
            <person name="Kalinowski J."/>
            <person name="Zotchev S.B."/>
        </authorList>
    </citation>
    <scope>NUCLEOTIDE SEQUENCE [LARGE SCALE GENOMIC DNA]</scope>
    <source>
        <strain evidence="3">ADI127-7</strain>
    </source>
</reference>
<evidence type="ECO:0000313" key="2">
    <source>
        <dbReference type="EMBL" id="APU13650.1"/>
    </source>
</evidence>
<dbReference type="Pfam" id="PF12079">
    <property type="entry name" value="DUF3558"/>
    <property type="match status" value="1"/>
</dbReference>
<dbReference type="PROSITE" id="PS51257">
    <property type="entry name" value="PROKAR_LIPOPROTEIN"/>
    <property type="match status" value="1"/>
</dbReference>
<evidence type="ECO:0000256" key="1">
    <source>
        <dbReference type="SAM" id="MobiDB-lite"/>
    </source>
</evidence>
<dbReference type="KEGG" id="acad:UA74_07910"/>
<sequence length="209" mass="22267">MNRSLRSTLCATTIVLLTLTGCSTETDGEGTAADTTAATTPAGESETSASPPVADRPVEDLDPGPATEDPCLFFTLDQLEEYGFAEAGETRVSPVDGTLECSWSNRQSDSLDRIIVAHDQVSGGIDRLREAPFPFIETDIEIAGRPAIHSDTLPHEPEGQCGAYVDLTADSTLSMTIYISDNDVDAYNDPCAKVDEVAALVIENIQRGI</sequence>